<name>A0A166G5U7_SECCO</name>
<dbReference type="Proteomes" id="UP000076480">
    <property type="component" value="Unassembled WGS sequence"/>
</dbReference>
<dbReference type="GO" id="GO:0008276">
    <property type="term" value="F:protein methyltransferase activity"/>
    <property type="evidence" value="ECO:0007669"/>
    <property type="project" value="InterPro"/>
</dbReference>
<evidence type="ECO:0000256" key="2">
    <source>
        <dbReference type="ARBA" id="ARBA00022573"/>
    </source>
</evidence>
<gene>
    <name evidence="7" type="ORF">TY91_13475</name>
</gene>
<comment type="caution">
    <text evidence="7">The sequence shown here is derived from an EMBL/GenBank/DDBJ whole genome shotgun (WGS) entry which is preliminary data.</text>
</comment>
<evidence type="ECO:0000313" key="8">
    <source>
        <dbReference type="Proteomes" id="UP000076480"/>
    </source>
</evidence>
<proteinExistence type="predicted"/>
<dbReference type="AlphaFoldDB" id="A0A166G5U7"/>
<keyword evidence="4 7" id="KW-0808">Transferase</keyword>
<dbReference type="InterPro" id="IPR014777">
    <property type="entry name" value="4pyrrole_Mease_sub1"/>
</dbReference>
<sequence>MITVLGIGPGSPNLRLQGTDAIITKATLVIGSDRQLAEFDIPAEKQLVLPKLEVLKKLLAEQHDQNVVLLASGDPLLYGIGSWTLRQFGSDCVTIVPGISSIQYMFHQVGLAMNDTYLTSSHGRLPDFDFLLAHKTVGMVTDDEIGPYQIAQEVLKRHQHRTIYIGEQLSYPEEKISQLAPEQVENQKYNMNVVIITNA</sequence>
<dbReference type="PATRIC" id="fig|33960.6.peg.3417"/>
<evidence type="ECO:0000313" key="7">
    <source>
        <dbReference type="EMBL" id="KZL37055.1"/>
    </source>
</evidence>
<dbReference type="InterPro" id="IPR050714">
    <property type="entry name" value="Cobalamin_biosynth_MTase"/>
</dbReference>
<keyword evidence="3 7" id="KW-0489">Methyltransferase</keyword>
<dbReference type="GO" id="GO:0009236">
    <property type="term" value="P:cobalamin biosynthetic process"/>
    <property type="evidence" value="ECO:0007669"/>
    <property type="project" value="UniProtKB-UniPathway"/>
</dbReference>
<dbReference type="OrthoDB" id="9780707at2"/>
<dbReference type="NCBIfam" id="NF004456">
    <property type="entry name" value="PRK05787.1-4"/>
    <property type="match status" value="1"/>
</dbReference>
<dbReference type="GO" id="GO:0032259">
    <property type="term" value="P:methylation"/>
    <property type="evidence" value="ECO:0007669"/>
    <property type="project" value="UniProtKB-KW"/>
</dbReference>
<dbReference type="InterPro" id="IPR035996">
    <property type="entry name" value="4pyrrol_Methylase_sf"/>
</dbReference>
<dbReference type="NCBIfam" id="TIGR02467">
    <property type="entry name" value="CbiE"/>
    <property type="match status" value="1"/>
</dbReference>
<dbReference type="Pfam" id="PF00590">
    <property type="entry name" value="TP_methylase"/>
    <property type="match status" value="1"/>
</dbReference>
<dbReference type="RefSeq" id="WP_063285691.1">
    <property type="nucleotide sequence ID" value="NZ_JYDC01000085.1"/>
</dbReference>
<dbReference type="InterPro" id="IPR012818">
    <property type="entry name" value="CbiE"/>
</dbReference>
<evidence type="ECO:0000256" key="3">
    <source>
        <dbReference type="ARBA" id="ARBA00022603"/>
    </source>
</evidence>
<keyword evidence="8" id="KW-1185">Reference proteome</keyword>
<dbReference type="SUPFAM" id="SSF53790">
    <property type="entry name" value="Tetrapyrrole methylase"/>
    <property type="match status" value="1"/>
</dbReference>
<dbReference type="UniPathway" id="UPA00148"/>
<protein>
    <submittedName>
        <fullName evidence="7">Cobalt-precorrin-6Y C(5)-methyltransferase</fullName>
    </submittedName>
</protein>
<keyword evidence="2" id="KW-0169">Cobalamin biosynthesis</keyword>
<dbReference type="Gene3D" id="3.40.1010.10">
    <property type="entry name" value="Cobalt-precorrin-4 Transmethylase, Domain 1"/>
    <property type="match status" value="1"/>
</dbReference>
<dbReference type="EMBL" id="JYDC01000085">
    <property type="protein sequence ID" value="KZL37055.1"/>
    <property type="molecule type" value="Genomic_DNA"/>
</dbReference>
<reference evidence="7 8" key="1">
    <citation type="submission" date="2015-02" db="EMBL/GenBank/DDBJ databases">
        <title>Draft genome sequence of Lactobacillus collinoides CUPV2371 isolated from a natural cider, the first genome sequence of a strain of this species.</title>
        <authorList>
            <person name="Puertas A.I."/>
            <person name="Spano G."/>
            <person name="Capozzi V."/>
            <person name="Lamontanara A."/>
            <person name="Orru L."/>
            <person name="Duenas M.T."/>
        </authorList>
    </citation>
    <scope>NUCLEOTIDE SEQUENCE [LARGE SCALE GENOMIC DNA]</scope>
    <source>
        <strain evidence="7 8">237</strain>
    </source>
</reference>
<organism evidence="7 8">
    <name type="scientific">Secundilactobacillus collinoides</name>
    <name type="common">Lactobacillus collinoides</name>
    <dbReference type="NCBI Taxonomy" id="33960"/>
    <lineage>
        <taxon>Bacteria</taxon>
        <taxon>Bacillati</taxon>
        <taxon>Bacillota</taxon>
        <taxon>Bacilli</taxon>
        <taxon>Lactobacillales</taxon>
        <taxon>Lactobacillaceae</taxon>
        <taxon>Secundilactobacillus</taxon>
    </lineage>
</organism>
<evidence type="ECO:0000256" key="5">
    <source>
        <dbReference type="ARBA" id="ARBA00022691"/>
    </source>
</evidence>
<evidence type="ECO:0000256" key="1">
    <source>
        <dbReference type="ARBA" id="ARBA00004953"/>
    </source>
</evidence>
<accession>A0A166G5U7</accession>
<dbReference type="Gene3D" id="3.30.950.10">
    <property type="entry name" value="Methyltransferase, Cobalt-precorrin-4 Transmethylase, Domain 2"/>
    <property type="match status" value="1"/>
</dbReference>
<dbReference type="PANTHER" id="PTHR43182:SF1">
    <property type="entry name" value="COBALT-PRECORRIN-7 C(5)-METHYLTRANSFERASE"/>
    <property type="match status" value="1"/>
</dbReference>
<evidence type="ECO:0000256" key="4">
    <source>
        <dbReference type="ARBA" id="ARBA00022679"/>
    </source>
</evidence>
<keyword evidence="5" id="KW-0949">S-adenosyl-L-methionine</keyword>
<evidence type="ECO:0000259" key="6">
    <source>
        <dbReference type="Pfam" id="PF00590"/>
    </source>
</evidence>
<dbReference type="PANTHER" id="PTHR43182">
    <property type="entry name" value="COBALT-PRECORRIN-6B C(15)-METHYLTRANSFERASE (DECARBOXYLATING)"/>
    <property type="match status" value="1"/>
</dbReference>
<dbReference type="CDD" id="cd11644">
    <property type="entry name" value="Precorrin-6Y-MT"/>
    <property type="match status" value="1"/>
</dbReference>
<comment type="pathway">
    <text evidence="1">Cofactor biosynthesis; adenosylcobalamin biosynthesis.</text>
</comment>
<dbReference type="InterPro" id="IPR000878">
    <property type="entry name" value="4pyrrol_Mease"/>
</dbReference>
<feature type="domain" description="Tetrapyrrole methylase" evidence="6">
    <location>
        <begin position="1"/>
        <end position="176"/>
    </location>
</feature>
<dbReference type="InterPro" id="IPR014776">
    <property type="entry name" value="4pyrrole_Mease_sub2"/>
</dbReference>